<accession>A0A411HLF4</accession>
<organism evidence="1 2">
    <name type="scientific">Pseudolysobacter antarcticus</name>
    <dbReference type="NCBI Taxonomy" id="2511995"/>
    <lineage>
        <taxon>Bacteria</taxon>
        <taxon>Pseudomonadati</taxon>
        <taxon>Pseudomonadota</taxon>
        <taxon>Gammaproteobacteria</taxon>
        <taxon>Lysobacterales</taxon>
        <taxon>Rhodanobacteraceae</taxon>
        <taxon>Pseudolysobacter</taxon>
    </lineage>
</organism>
<reference evidence="1 2" key="1">
    <citation type="submission" date="2019-01" db="EMBL/GenBank/DDBJ databases">
        <title>Pseudolysobacter antarctica gen. nov., sp. nov., isolated from Fildes Peninsula, Antarctica.</title>
        <authorList>
            <person name="Wei Z."/>
            <person name="Peng F."/>
        </authorList>
    </citation>
    <scope>NUCLEOTIDE SEQUENCE [LARGE SCALE GENOMIC DNA]</scope>
    <source>
        <strain evidence="1 2">AQ6-296</strain>
    </source>
</reference>
<keyword evidence="2" id="KW-1185">Reference proteome</keyword>
<proteinExistence type="predicted"/>
<dbReference type="Proteomes" id="UP000291562">
    <property type="component" value="Chromosome"/>
</dbReference>
<dbReference type="AlphaFoldDB" id="A0A411HLF4"/>
<sequence length="37" mass="4146">MIGATALSTSSCKCNHHRFRRIFGCNKMSCALILRFA</sequence>
<gene>
    <name evidence="1" type="ORF">ELE36_13750</name>
</gene>
<evidence type="ECO:0000313" key="1">
    <source>
        <dbReference type="EMBL" id="QBB71331.1"/>
    </source>
</evidence>
<evidence type="ECO:0000313" key="2">
    <source>
        <dbReference type="Proteomes" id="UP000291562"/>
    </source>
</evidence>
<protein>
    <submittedName>
        <fullName evidence="1">DUF3678 domain-containing protein</fullName>
    </submittedName>
</protein>
<dbReference type="KEGG" id="xbc:ELE36_13750"/>
<name>A0A411HLF4_9GAMM</name>
<dbReference type="EMBL" id="CP035704">
    <property type="protein sequence ID" value="QBB71331.1"/>
    <property type="molecule type" value="Genomic_DNA"/>
</dbReference>